<dbReference type="Proteomes" id="UP000654257">
    <property type="component" value="Unassembled WGS sequence"/>
</dbReference>
<dbReference type="AlphaFoldDB" id="A0A917CZY6"/>
<dbReference type="RefSeq" id="WP_188544538.1">
    <property type="nucleotide sequence ID" value="NZ_BMCU01000002.1"/>
</dbReference>
<gene>
    <name evidence="3" type="ORF">GCM10007304_18790</name>
</gene>
<reference evidence="3" key="1">
    <citation type="journal article" date="2014" name="Int. J. Syst. Evol. Microbiol.">
        <title>Complete genome sequence of Corynebacterium casei LMG S-19264T (=DSM 44701T), isolated from a smear-ripened cheese.</title>
        <authorList>
            <consortium name="US DOE Joint Genome Institute (JGI-PGF)"/>
            <person name="Walter F."/>
            <person name="Albersmeier A."/>
            <person name="Kalinowski J."/>
            <person name="Ruckert C."/>
        </authorList>
    </citation>
    <scope>NUCLEOTIDE SEQUENCE</scope>
    <source>
        <strain evidence="3">CCM 7905</strain>
    </source>
</reference>
<comment type="caution">
    <text evidence="3">The sequence shown here is derived from an EMBL/GenBank/DDBJ whole genome shotgun (WGS) entry which is preliminary data.</text>
</comment>
<dbReference type="Gene3D" id="3.40.190.120">
    <property type="entry name" value="Osmoprotection protein (prox), domain 2"/>
    <property type="match status" value="1"/>
</dbReference>
<dbReference type="PROSITE" id="PS51257">
    <property type="entry name" value="PROKAR_LIPOPROTEIN"/>
    <property type="match status" value="1"/>
</dbReference>
<sequence>MKFAKSVGALGCVVLVGLSSACGLQSGGALPLSVEPGSIKPMPGLEGAELTVGSKDFTEQIILGYILEFALAAGGADVRDLTNIQGSNSTRQAMISGQVDVTYEYTGTGWVNYQGNEKPIPDATEQFVAVRDADVANGITWVNPAPMDNTYALAMNQQTADATGVKTLSDYAALANSDPAAAQTCVESEFNSRQDGFPGMAATYGFDAAAVPREILQTGIIYQATADGSQCKFGEVFTTDGRIKGLNLVLVDDDKAFFPRYNATVVMRSPIAEQYPQIAEITAPISAALTNDEITELNKQVDVDGREPADVARDWMVKEGFVTAGSD</sequence>
<dbReference type="EMBL" id="BMCU01000002">
    <property type="protein sequence ID" value="GGG04948.1"/>
    <property type="molecule type" value="Genomic_DNA"/>
</dbReference>
<dbReference type="GO" id="GO:0043190">
    <property type="term" value="C:ATP-binding cassette (ABC) transporter complex"/>
    <property type="evidence" value="ECO:0007669"/>
    <property type="project" value="InterPro"/>
</dbReference>
<dbReference type="Gene3D" id="3.40.190.10">
    <property type="entry name" value="Periplasmic binding protein-like II"/>
    <property type="match status" value="1"/>
</dbReference>
<accession>A0A917CZY6</accession>
<reference evidence="3" key="2">
    <citation type="submission" date="2020-09" db="EMBL/GenBank/DDBJ databases">
        <authorList>
            <person name="Sun Q."/>
            <person name="Sedlacek I."/>
        </authorList>
    </citation>
    <scope>NUCLEOTIDE SEQUENCE</scope>
    <source>
        <strain evidence="3">CCM 7905</strain>
    </source>
</reference>
<proteinExistence type="predicted"/>
<name>A0A917CZY6_9NOCA</name>
<organism evidence="3 4">
    <name type="scientific">Rhodococcoides trifolii</name>
    <dbReference type="NCBI Taxonomy" id="908250"/>
    <lineage>
        <taxon>Bacteria</taxon>
        <taxon>Bacillati</taxon>
        <taxon>Actinomycetota</taxon>
        <taxon>Actinomycetes</taxon>
        <taxon>Mycobacteriales</taxon>
        <taxon>Nocardiaceae</taxon>
        <taxon>Rhodococcoides</taxon>
    </lineage>
</organism>
<keyword evidence="1" id="KW-0732">Signal</keyword>
<dbReference type="CDD" id="cd13611">
    <property type="entry name" value="PBP2_YehZ"/>
    <property type="match status" value="1"/>
</dbReference>
<feature type="domain" description="ABC-type glycine betaine transport system substrate-binding" evidence="2">
    <location>
        <begin position="49"/>
        <end position="316"/>
    </location>
</feature>
<keyword evidence="4" id="KW-1185">Reference proteome</keyword>
<dbReference type="SUPFAM" id="SSF53850">
    <property type="entry name" value="Periplasmic binding protein-like II"/>
    <property type="match status" value="1"/>
</dbReference>
<dbReference type="GO" id="GO:0022857">
    <property type="term" value="F:transmembrane transporter activity"/>
    <property type="evidence" value="ECO:0007669"/>
    <property type="project" value="InterPro"/>
</dbReference>
<evidence type="ECO:0000313" key="4">
    <source>
        <dbReference type="Proteomes" id="UP000654257"/>
    </source>
</evidence>
<feature type="signal peptide" evidence="1">
    <location>
        <begin position="1"/>
        <end position="21"/>
    </location>
</feature>
<evidence type="ECO:0000259" key="2">
    <source>
        <dbReference type="Pfam" id="PF04069"/>
    </source>
</evidence>
<dbReference type="InterPro" id="IPR007210">
    <property type="entry name" value="ABC_Gly_betaine_transp_sub-bd"/>
</dbReference>
<dbReference type="Pfam" id="PF04069">
    <property type="entry name" value="OpuAC"/>
    <property type="match status" value="1"/>
</dbReference>
<evidence type="ECO:0000256" key="1">
    <source>
        <dbReference type="SAM" id="SignalP"/>
    </source>
</evidence>
<protein>
    <submittedName>
        <fullName evidence="3">Glycine/betaine ABC transporter substrate-binding protein</fullName>
    </submittedName>
</protein>
<feature type="chain" id="PRO_5038689377" evidence="1">
    <location>
        <begin position="22"/>
        <end position="327"/>
    </location>
</feature>
<evidence type="ECO:0000313" key="3">
    <source>
        <dbReference type="EMBL" id="GGG04948.1"/>
    </source>
</evidence>